<protein>
    <submittedName>
        <fullName evidence="4">ABC transporter substrate-binding protein</fullName>
    </submittedName>
</protein>
<evidence type="ECO:0000313" key="5">
    <source>
        <dbReference type="Proteomes" id="UP001240171"/>
    </source>
</evidence>
<name>A0ABT9CFH8_9BACL</name>
<dbReference type="Gene3D" id="3.40.190.10">
    <property type="entry name" value="Periplasmic binding protein-like II"/>
    <property type="match status" value="1"/>
</dbReference>
<dbReference type="Pfam" id="PF00496">
    <property type="entry name" value="SBP_bac_5"/>
    <property type="match status" value="1"/>
</dbReference>
<evidence type="ECO:0000259" key="2">
    <source>
        <dbReference type="Pfam" id="PF00496"/>
    </source>
</evidence>
<dbReference type="EMBL" id="JAUQTB010000011">
    <property type="protein sequence ID" value="MDO7908031.1"/>
    <property type="molecule type" value="Genomic_DNA"/>
</dbReference>
<dbReference type="InterPro" id="IPR000914">
    <property type="entry name" value="SBP_5_dom"/>
</dbReference>
<evidence type="ECO:0000259" key="3">
    <source>
        <dbReference type="Pfam" id="PF12793"/>
    </source>
</evidence>
<accession>A0ABT9CFH8</accession>
<dbReference type="PANTHER" id="PTHR30290:SF72">
    <property type="entry name" value="HTH-TYPE TRANSCRIPTIONAL REGULATOR SGRR"/>
    <property type="match status" value="1"/>
</dbReference>
<sequence length="599" mass="68694">MHLLHYYLEMYHRLGASLSVPVKAGSSELEGILYCTKRNVRHILHKMSDREWIVYTAGGGRGHRSTIIFLLEYEAALKQAAGELVQSGRVEEAFRLVERHGHGTSFNLGSFIEWLNAYFGTPLKHSDEDALEVLRLPLYRKMLTADPAQAFYGLDIHIVSQVFETLVVQGEDEGEFVGRLAHHWSCSTEGTRWRFDLRKGIFFHQGRELEAEDVQFSLERLMDPAHLQCWLVENIKSIHILGKYKLELILKQPNFRLLSYLSYPPASIVSRNEFNRSGKLVGTGPFRLAYHTANLCRLEAFDHYSGHRTLLDRVELYSIPEHEGTRLDERHSLLRVHTDELHPESSRSVPDWTQHKKLTGCTVLTLNQSQKDKLLTLQPLREALNQLIDRSRMVAELGRSRHSTSQGFNLEHAGQQPADFNPVYGRELLEQSGLPSGKLRLQLLTYGRHESDARWLSREFESYGITLDVRVVAWEELLQSSVRKEADLILYELLIGEGIIRLIESVKSHFIRDHLQAEQISRISGLIRSWEQGHMAGAEELLAGIEAVLREESAVLFLANKIICCSSSPYLHHVRLHPRGWVDFKELWYDPAIEMESSG</sequence>
<evidence type="ECO:0000256" key="1">
    <source>
        <dbReference type="ARBA" id="ARBA00023125"/>
    </source>
</evidence>
<keyword evidence="5" id="KW-1185">Reference proteome</keyword>
<keyword evidence="1" id="KW-0238">DNA-binding</keyword>
<dbReference type="InterPro" id="IPR025370">
    <property type="entry name" value="SgrR_HTH_N"/>
</dbReference>
<gene>
    <name evidence="4" type="ORF">Q5741_16585</name>
</gene>
<comment type="caution">
    <text evidence="4">The sequence shown here is derived from an EMBL/GenBank/DDBJ whole genome shotgun (WGS) entry which is preliminary data.</text>
</comment>
<dbReference type="SUPFAM" id="SSF53850">
    <property type="entry name" value="Periplasmic binding protein-like II"/>
    <property type="match status" value="1"/>
</dbReference>
<dbReference type="Proteomes" id="UP001240171">
    <property type="component" value="Unassembled WGS sequence"/>
</dbReference>
<dbReference type="Gene3D" id="3.10.105.10">
    <property type="entry name" value="Dipeptide-binding Protein, Domain 3"/>
    <property type="match status" value="1"/>
</dbReference>
<dbReference type="Pfam" id="PF12793">
    <property type="entry name" value="SgrR_N"/>
    <property type="match status" value="1"/>
</dbReference>
<organism evidence="4 5">
    <name type="scientific">Paenibacillus lacisoli</name>
    <dbReference type="NCBI Taxonomy" id="3064525"/>
    <lineage>
        <taxon>Bacteria</taxon>
        <taxon>Bacillati</taxon>
        <taxon>Bacillota</taxon>
        <taxon>Bacilli</taxon>
        <taxon>Bacillales</taxon>
        <taxon>Paenibacillaceae</taxon>
        <taxon>Paenibacillus</taxon>
    </lineage>
</organism>
<proteinExistence type="predicted"/>
<reference evidence="4 5" key="1">
    <citation type="submission" date="2023-07" db="EMBL/GenBank/DDBJ databases">
        <title>Paenibacillus sp. JX-17 nov. isolated from soil.</title>
        <authorList>
            <person name="Wan Y."/>
            <person name="Liu B."/>
        </authorList>
    </citation>
    <scope>NUCLEOTIDE SEQUENCE [LARGE SCALE GENOMIC DNA]</scope>
    <source>
        <strain evidence="4 5">JX-17</strain>
    </source>
</reference>
<feature type="domain" description="Transcriptional regulator SgrR N-terminal HTH" evidence="3">
    <location>
        <begin position="6"/>
        <end position="100"/>
    </location>
</feature>
<dbReference type="RefSeq" id="WP_305025249.1">
    <property type="nucleotide sequence ID" value="NZ_JAUQTB010000011.1"/>
</dbReference>
<dbReference type="InterPro" id="IPR039424">
    <property type="entry name" value="SBP_5"/>
</dbReference>
<feature type="domain" description="Solute-binding protein family 5" evidence="2">
    <location>
        <begin position="175"/>
        <end position="491"/>
    </location>
</feature>
<evidence type="ECO:0000313" key="4">
    <source>
        <dbReference type="EMBL" id="MDO7908031.1"/>
    </source>
</evidence>
<dbReference type="PANTHER" id="PTHR30290">
    <property type="entry name" value="PERIPLASMIC BINDING COMPONENT OF ABC TRANSPORTER"/>
    <property type="match status" value="1"/>
</dbReference>